<protein>
    <submittedName>
        <fullName evidence="2">FapA family protein</fullName>
    </submittedName>
</protein>
<organism evidence="2 3">
    <name type="scientific">Paenalkalicoccus suaedae</name>
    <dbReference type="NCBI Taxonomy" id="2592382"/>
    <lineage>
        <taxon>Bacteria</taxon>
        <taxon>Bacillati</taxon>
        <taxon>Bacillota</taxon>
        <taxon>Bacilli</taxon>
        <taxon>Bacillales</taxon>
        <taxon>Bacillaceae</taxon>
        <taxon>Paenalkalicoccus</taxon>
    </lineage>
</organism>
<dbReference type="Proteomes" id="UP000318138">
    <property type="component" value="Chromosome"/>
</dbReference>
<accession>A0A859FH63</accession>
<dbReference type="InterPro" id="IPR046866">
    <property type="entry name" value="FapA_N"/>
</dbReference>
<dbReference type="Gene3D" id="3.30.30.80">
    <property type="entry name" value="probable RNA-binding protein from clostridium symbiosum atcc 14940"/>
    <property type="match status" value="1"/>
</dbReference>
<feature type="domain" description="RNA-binding protein KhpB N-terminal" evidence="1">
    <location>
        <begin position="9"/>
        <end position="60"/>
    </location>
</feature>
<dbReference type="Pfam" id="PF14804">
    <property type="entry name" value="Jag_N"/>
    <property type="match status" value="1"/>
</dbReference>
<dbReference type="EMBL" id="CP041372">
    <property type="protein sequence ID" value="QKS72703.1"/>
    <property type="molecule type" value="Genomic_DNA"/>
</dbReference>
<proteinExistence type="predicted"/>
<evidence type="ECO:0000313" key="3">
    <source>
        <dbReference type="Proteomes" id="UP000318138"/>
    </source>
</evidence>
<reference evidence="3" key="1">
    <citation type="submission" date="2019-07" db="EMBL/GenBank/DDBJ databases">
        <title>Bacillus alkalisoli sp. nov. isolated from saline soil.</title>
        <authorList>
            <person name="Sun J.-Q."/>
            <person name="Xu L."/>
        </authorList>
    </citation>
    <scope>NUCLEOTIDE SEQUENCE [LARGE SCALE GENOMIC DNA]</scope>
    <source>
        <strain evidence="3">M4U3P1</strain>
    </source>
</reference>
<sequence length="676" mass="74576">MATKTRLDIFEGDTVAQAIQLGLAELDINQSEADIVVIQNESTKYWGVKKQKAKVKITKKQRDNWEDWILDKVGVGSGEVDPIKRETHTHLTGRVWIKDGHIQFQASPTVKPILVVPDEITVYKNDKQVKGRTALTEGDRITFDLSPTAVETTWSVRLDEAKQQVSLRVNPGKYYIPSLKDELPTHTLNLSIHQNEQVNNQLSENDVCKQLDLMGIVHGINHDAIKQACAATLSLTIVIAEGEQPKHGKDGDVTFLIDMSERSLPFLENTDGTADFRESSYIPSLKEGEVLGTVVEPTKGEDGRSLYGDVLKASDGHPVIVKPGNGVEFVDQEQKVVTTQSGRPHIERLGRTVKISIMPKLTHRGDVEVSSGNIHFIGDVEVLGSINEDMLVHAEGQVAIYRHVMQGIIQAKSDITINGNVIRGSLVAGKDNSSYAELNKQLQPFVDHYVLCLQSIKQLAKNQKFIEIMKQHGSLNPVIKLLLESSNKKLLHSSAKLVGTIYSLEHKIDKRWKTFANQIEMGLLKFHSKGFQTIQEMEELHQEAAALLDYISVPSQSSAHVKINYAMNSTITARGDVIILGKGSIHTNVEAGGKIKVNGKAIGGRLIGKKGVELEQAGSPAGVPTIVQTDDEGVIEIATCHPDVVIIVGKHTFKIVKEEVNIRARLNTQGELVLYR</sequence>
<evidence type="ECO:0000259" key="1">
    <source>
        <dbReference type="SMART" id="SM01245"/>
    </source>
</evidence>
<dbReference type="Pfam" id="PF20250">
    <property type="entry name" value="FapA_N"/>
    <property type="match status" value="1"/>
</dbReference>
<gene>
    <name evidence="2" type="ORF">FLK61_39505</name>
</gene>
<evidence type="ECO:0000313" key="2">
    <source>
        <dbReference type="EMBL" id="QKS72703.1"/>
    </source>
</evidence>
<dbReference type="Pfam" id="PF03961">
    <property type="entry name" value="FapA"/>
    <property type="match status" value="2"/>
</dbReference>
<dbReference type="PANTHER" id="PTHR38032:SF1">
    <property type="entry name" value="RNA-BINDING PROTEIN KHPB N-TERMINAL DOMAIN-CONTAINING PROTEIN"/>
    <property type="match status" value="1"/>
</dbReference>
<name>A0A859FH63_9BACI</name>
<dbReference type="RefSeq" id="WP_176010672.1">
    <property type="nucleotide sequence ID" value="NZ_CP041372.2"/>
</dbReference>
<dbReference type="InterPro" id="IPR038247">
    <property type="entry name" value="Jag_N_dom_sf"/>
</dbReference>
<dbReference type="KEGG" id="psua:FLK61_39505"/>
<dbReference type="InterPro" id="IPR046865">
    <property type="entry name" value="FapA_b_solenoid"/>
</dbReference>
<dbReference type="SMART" id="SM01245">
    <property type="entry name" value="Jag_N"/>
    <property type="match status" value="1"/>
</dbReference>
<keyword evidence="3" id="KW-1185">Reference proteome</keyword>
<dbReference type="AlphaFoldDB" id="A0A859FH63"/>
<dbReference type="InterPro" id="IPR032782">
    <property type="entry name" value="KhpB_N"/>
</dbReference>
<dbReference type="InterPro" id="IPR005646">
    <property type="entry name" value="FapA"/>
</dbReference>
<dbReference type="PANTHER" id="PTHR38032">
    <property type="entry name" value="POLYMERASE-RELATED"/>
    <property type="match status" value="1"/>
</dbReference>